<evidence type="ECO:0000313" key="8">
    <source>
        <dbReference type="Proteomes" id="UP000492821"/>
    </source>
</evidence>
<sequence>MSNRNNKSREIVQSRSAPRETKKHAPERDSSQLIATDRRRVKGANIPNVGTPKANTPRKAPAPAPPPPQPAPAPPPTQNVVPGEIPRGKNAPPHLATGQLLNGKFRIEKIIGSGGFGQIYKASDEMTRLAVAIKVVPCDHEPGRMILEQKVLIMLRNTPHAPHLIASGSYNGLMYIVMEMLGKNLADLRRKRKTKRLSVGTVLRAGQQAVAGLKAVHDVGYLHRDVKPSNMCIGLEGVHRRTIYIVDFGMTRQYRTGAGQIRNARPYAGFRGTMRYVSLTVHERKEQGPVDDFWSLFYTIVELAEGSVPWKQLTDPDDIARKKKITTYEDMCRYVPKGVKEFMAHLEKLQYHQQPNYTLLQQILQNSLPPDVSADSPFDWEENPSIVKSLSKSGKADQDTTS</sequence>
<dbReference type="WBParaSite" id="Pan_g18529.t1">
    <property type="protein sequence ID" value="Pan_g18529.t1"/>
    <property type="gene ID" value="Pan_g18529"/>
</dbReference>
<accession>A0A7E4VA83</accession>
<dbReference type="InterPro" id="IPR011009">
    <property type="entry name" value="Kinase-like_dom_sf"/>
</dbReference>
<dbReference type="InterPro" id="IPR000719">
    <property type="entry name" value="Prot_kinase_dom"/>
</dbReference>
<feature type="compositionally biased region" description="Basic and acidic residues" evidence="6">
    <location>
        <begin position="7"/>
        <end position="30"/>
    </location>
</feature>
<feature type="domain" description="Protein kinase" evidence="7">
    <location>
        <begin position="105"/>
        <end position="368"/>
    </location>
</feature>
<evidence type="ECO:0000256" key="3">
    <source>
        <dbReference type="ARBA" id="ARBA00022840"/>
    </source>
</evidence>
<name>A0A7E4VA83_PANRE</name>
<protein>
    <recommendedName>
        <fullName evidence="1">non-specific serine/threonine protein kinase</fullName>
        <ecNumber evidence="1">2.7.11.1</ecNumber>
    </recommendedName>
</protein>
<dbReference type="Proteomes" id="UP000492821">
    <property type="component" value="Unassembled WGS sequence"/>
</dbReference>
<evidence type="ECO:0000256" key="5">
    <source>
        <dbReference type="RuleBase" id="RU000304"/>
    </source>
</evidence>
<keyword evidence="8" id="KW-1185">Reference proteome</keyword>
<dbReference type="PROSITE" id="PS50011">
    <property type="entry name" value="PROTEIN_KINASE_DOM"/>
    <property type="match status" value="1"/>
</dbReference>
<proteinExistence type="inferred from homology"/>
<reference evidence="8" key="1">
    <citation type="journal article" date="2013" name="Genetics">
        <title>The draft genome and transcriptome of Panagrellus redivivus are shaped by the harsh demands of a free-living lifestyle.</title>
        <authorList>
            <person name="Srinivasan J."/>
            <person name="Dillman A.R."/>
            <person name="Macchietto M.G."/>
            <person name="Heikkinen L."/>
            <person name="Lakso M."/>
            <person name="Fracchia K.M."/>
            <person name="Antoshechkin I."/>
            <person name="Mortazavi A."/>
            <person name="Wong G."/>
            <person name="Sternberg P.W."/>
        </authorList>
    </citation>
    <scope>NUCLEOTIDE SEQUENCE [LARGE SCALE GENOMIC DNA]</scope>
    <source>
        <strain evidence="8">MT8872</strain>
    </source>
</reference>
<keyword evidence="5" id="KW-0808">Transferase</keyword>
<keyword evidence="5" id="KW-0723">Serine/threonine-protein kinase</keyword>
<comment type="similarity">
    <text evidence="5">Belongs to the protein kinase superfamily.</text>
</comment>
<evidence type="ECO:0000256" key="6">
    <source>
        <dbReference type="SAM" id="MobiDB-lite"/>
    </source>
</evidence>
<dbReference type="GO" id="GO:0005524">
    <property type="term" value="F:ATP binding"/>
    <property type="evidence" value="ECO:0007669"/>
    <property type="project" value="UniProtKB-UniRule"/>
</dbReference>
<dbReference type="AlphaFoldDB" id="A0A7E4VA83"/>
<dbReference type="EC" id="2.7.11.1" evidence="1"/>
<dbReference type="PANTHER" id="PTHR11909">
    <property type="entry name" value="CASEIN KINASE-RELATED"/>
    <property type="match status" value="1"/>
</dbReference>
<evidence type="ECO:0000256" key="4">
    <source>
        <dbReference type="PROSITE-ProRule" id="PRU10141"/>
    </source>
</evidence>
<dbReference type="GO" id="GO:0004674">
    <property type="term" value="F:protein serine/threonine kinase activity"/>
    <property type="evidence" value="ECO:0007669"/>
    <property type="project" value="UniProtKB-KW"/>
</dbReference>
<feature type="compositionally biased region" description="Pro residues" evidence="6">
    <location>
        <begin position="60"/>
        <end position="77"/>
    </location>
</feature>
<dbReference type="InterPro" id="IPR008271">
    <property type="entry name" value="Ser/Thr_kinase_AS"/>
</dbReference>
<evidence type="ECO:0000256" key="2">
    <source>
        <dbReference type="ARBA" id="ARBA00022741"/>
    </source>
</evidence>
<dbReference type="PROSITE" id="PS00108">
    <property type="entry name" value="PROTEIN_KINASE_ST"/>
    <property type="match status" value="1"/>
</dbReference>
<evidence type="ECO:0000313" key="9">
    <source>
        <dbReference type="WBParaSite" id="Pan_g18529.t1"/>
    </source>
</evidence>
<dbReference type="Gene3D" id="1.10.510.10">
    <property type="entry name" value="Transferase(Phosphotransferase) domain 1"/>
    <property type="match status" value="1"/>
</dbReference>
<keyword evidence="2 4" id="KW-0547">Nucleotide-binding</keyword>
<dbReference type="PROSITE" id="PS00107">
    <property type="entry name" value="PROTEIN_KINASE_ATP"/>
    <property type="match status" value="1"/>
</dbReference>
<organism evidence="8 9">
    <name type="scientific">Panagrellus redivivus</name>
    <name type="common">Microworm</name>
    <dbReference type="NCBI Taxonomy" id="6233"/>
    <lineage>
        <taxon>Eukaryota</taxon>
        <taxon>Metazoa</taxon>
        <taxon>Ecdysozoa</taxon>
        <taxon>Nematoda</taxon>
        <taxon>Chromadorea</taxon>
        <taxon>Rhabditida</taxon>
        <taxon>Tylenchina</taxon>
        <taxon>Panagrolaimomorpha</taxon>
        <taxon>Panagrolaimoidea</taxon>
        <taxon>Panagrolaimidae</taxon>
        <taxon>Panagrellus</taxon>
    </lineage>
</organism>
<feature type="region of interest" description="Disordered" evidence="6">
    <location>
        <begin position="1"/>
        <end position="95"/>
    </location>
</feature>
<evidence type="ECO:0000259" key="7">
    <source>
        <dbReference type="PROSITE" id="PS50011"/>
    </source>
</evidence>
<dbReference type="SMART" id="SM00220">
    <property type="entry name" value="S_TKc"/>
    <property type="match status" value="1"/>
</dbReference>
<dbReference type="InterPro" id="IPR050235">
    <property type="entry name" value="CK1_Ser-Thr_kinase"/>
</dbReference>
<keyword evidence="3 4" id="KW-0067">ATP-binding</keyword>
<reference evidence="9" key="2">
    <citation type="submission" date="2020-10" db="UniProtKB">
        <authorList>
            <consortium name="WormBaseParasite"/>
        </authorList>
    </citation>
    <scope>IDENTIFICATION</scope>
</reference>
<feature type="binding site" evidence="4">
    <location>
        <position position="134"/>
    </location>
    <ligand>
        <name>ATP</name>
        <dbReference type="ChEBI" id="CHEBI:30616"/>
    </ligand>
</feature>
<evidence type="ECO:0000256" key="1">
    <source>
        <dbReference type="ARBA" id="ARBA00012513"/>
    </source>
</evidence>
<dbReference type="Pfam" id="PF00069">
    <property type="entry name" value="Pkinase"/>
    <property type="match status" value="1"/>
</dbReference>
<dbReference type="InterPro" id="IPR017441">
    <property type="entry name" value="Protein_kinase_ATP_BS"/>
</dbReference>
<dbReference type="SUPFAM" id="SSF56112">
    <property type="entry name" value="Protein kinase-like (PK-like)"/>
    <property type="match status" value="1"/>
</dbReference>
<keyword evidence="5" id="KW-0418">Kinase</keyword>